<organism evidence="1 2">
    <name type="scientific">Pyricularia oryzae</name>
    <name type="common">Rice blast fungus</name>
    <name type="synonym">Magnaporthe oryzae</name>
    <dbReference type="NCBI Taxonomy" id="318829"/>
    <lineage>
        <taxon>Eukaryota</taxon>
        <taxon>Fungi</taxon>
        <taxon>Dikarya</taxon>
        <taxon>Ascomycota</taxon>
        <taxon>Pezizomycotina</taxon>
        <taxon>Sordariomycetes</taxon>
        <taxon>Sordariomycetidae</taxon>
        <taxon>Magnaporthales</taxon>
        <taxon>Pyriculariaceae</taxon>
        <taxon>Pyricularia</taxon>
    </lineage>
</organism>
<protein>
    <submittedName>
        <fullName evidence="1">Uncharacterized protein</fullName>
    </submittedName>
</protein>
<name>A0A4P7NNA3_PYROR</name>
<dbReference type="Proteomes" id="UP000294847">
    <property type="component" value="Chromosome 6"/>
</dbReference>
<accession>A0A4P7NNA3</accession>
<dbReference type="AlphaFoldDB" id="A0A4P7NNA3"/>
<sequence length="214" mass="22904">MRSTTAVNGEPGPALFMPTLLERVASSSCAMPGIVHAHAAGARGILLVRDARQPLRDRGVVAVAAHKGAQVRLRPVIPDGGKVVFHLVDRPRVKDLVENQHAHVVGQLQELGRRRVVRSPHRVAAHVLEHLELAPRRRHVEGRAQAAQIVVLANALKVDALAVDVESVVGVLQVADTKVGLVSVEELPIARVDARDGDVEVGSLVWLGSPKGRV</sequence>
<gene>
    <name evidence="1" type="ORF">PoMZ_05266</name>
</gene>
<proteinExistence type="predicted"/>
<dbReference type="EMBL" id="CP034209">
    <property type="protein sequence ID" value="QBZ63582.1"/>
    <property type="molecule type" value="Genomic_DNA"/>
</dbReference>
<reference evidence="1 2" key="1">
    <citation type="journal article" date="2019" name="Mol. Biol. Evol.">
        <title>Blast fungal genomes show frequent chromosomal changes, gene gains and losses, and effector gene turnover.</title>
        <authorList>
            <person name="Gomez Luciano L.B."/>
            <person name="Jason Tsai I."/>
            <person name="Chuma I."/>
            <person name="Tosa Y."/>
            <person name="Chen Y.H."/>
            <person name="Li J.Y."/>
            <person name="Li M.Y."/>
            <person name="Jade Lu M.Y."/>
            <person name="Nakayashiki H."/>
            <person name="Li W.H."/>
        </authorList>
    </citation>
    <scope>NUCLEOTIDE SEQUENCE [LARGE SCALE GENOMIC DNA]</scope>
    <source>
        <strain evidence="1">MZ5-1-6</strain>
    </source>
</reference>
<evidence type="ECO:0000313" key="1">
    <source>
        <dbReference type="EMBL" id="QBZ63582.1"/>
    </source>
</evidence>
<evidence type="ECO:0000313" key="2">
    <source>
        <dbReference type="Proteomes" id="UP000294847"/>
    </source>
</evidence>